<sequence>MTALCHTILKSKELKERPQTDKMDKRKISLLYGTDSQSKRLDRYNGRGFLQNGASARAVDLFMDRRMDSPVLINSLDHLEVGDDKAATKLSLAKFSRDLNTRLCMQNTFKMVTE</sequence>
<dbReference type="Proteomes" id="UP000092445">
    <property type="component" value="Unassembled WGS sequence"/>
</dbReference>
<evidence type="ECO:0000313" key="2">
    <source>
        <dbReference type="Proteomes" id="UP000092445"/>
    </source>
</evidence>
<dbReference type="EnsemblMetazoa" id="GPAI008866-RA">
    <property type="protein sequence ID" value="GPAI008866-PA"/>
    <property type="gene ID" value="GPAI008866"/>
</dbReference>
<organism evidence="1 2">
    <name type="scientific">Glossina pallidipes</name>
    <name type="common">Tsetse fly</name>
    <dbReference type="NCBI Taxonomy" id="7398"/>
    <lineage>
        <taxon>Eukaryota</taxon>
        <taxon>Metazoa</taxon>
        <taxon>Ecdysozoa</taxon>
        <taxon>Arthropoda</taxon>
        <taxon>Hexapoda</taxon>
        <taxon>Insecta</taxon>
        <taxon>Pterygota</taxon>
        <taxon>Neoptera</taxon>
        <taxon>Endopterygota</taxon>
        <taxon>Diptera</taxon>
        <taxon>Brachycera</taxon>
        <taxon>Muscomorpha</taxon>
        <taxon>Hippoboscoidea</taxon>
        <taxon>Glossinidae</taxon>
        <taxon>Glossina</taxon>
    </lineage>
</organism>
<protein>
    <submittedName>
        <fullName evidence="1">Uncharacterized protein</fullName>
    </submittedName>
</protein>
<reference evidence="2" key="1">
    <citation type="submission" date="2014-03" db="EMBL/GenBank/DDBJ databases">
        <authorList>
            <person name="Aksoy S."/>
            <person name="Warren W."/>
            <person name="Wilson R.K."/>
        </authorList>
    </citation>
    <scope>NUCLEOTIDE SEQUENCE [LARGE SCALE GENOMIC DNA]</scope>
    <source>
        <strain evidence="2">IAEA</strain>
    </source>
</reference>
<name>A0A1A9ZAP1_GLOPL</name>
<dbReference type="AlphaFoldDB" id="A0A1A9ZAP1"/>
<accession>A0A1A9ZAP1</accession>
<keyword evidence="2" id="KW-1185">Reference proteome</keyword>
<reference evidence="1" key="2">
    <citation type="submission" date="2020-05" db="UniProtKB">
        <authorList>
            <consortium name="EnsemblMetazoa"/>
        </authorList>
    </citation>
    <scope>IDENTIFICATION</scope>
    <source>
        <strain evidence="1">IAEA</strain>
    </source>
</reference>
<dbReference type="VEuPathDB" id="VectorBase:GPAI008866"/>
<evidence type="ECO:0000313" key="1">
    <source>
        <dbReference type="EnsemblMetazoa" id="GPAI008866-PA"/>
    </source>
</evidence>
<proteinExistence type="predicted"/>